<dbReference type="AlphaFoldDB" id="A0AAV3Y3A9"/>
<accession>A0AAV3Y3A9</accession>
<dbReference type="EMBL" id="BLXT01000438">
    <property type="protein sequence ID" value="GFN77139.1"/>
    <property type="molecule type" value="Genomic_DNA"/>
</dbReference>
<evidence type="ECO:0000313" key="2">
    <source>
        <dbReference type="Proteomes" id="UP000735302"/>
    </source>
</evidence>
<gene>
    <name evidence="1" type="ORF">PoB_000364500</name>
</gene>
<protein>
    <recommendedName>
        <fullName evidence="3">SRCR domain-containing protein</fullName>
    </recommendedName>
</protein>
<evidence type="ECO:0000313" key="1">
    <source>
        <dbReference type="EMBL" id="GFN77139.1"/>
    </source>
</evidence>
<keyword evidence="2" id="KW-1185">Reference proteome</keyword>
<reference evidence="1 2" key="1">
    <citation type="journal article" date="2021" name="Elife">
        <title>Chloroplast acquisition without the gene transfer in kleptoplastic sea slugs, Plakobranchus ocellatus.</title>
        <authorList>
            <person name="Maeda T."/>
            <person name="Takahashi S."/>
            <person name="Yoshida T."/>
            <person name="Shimamura S."/>
            <person name="Takaki Y."/>
            <person name="Nagai Y."/>
            <person name="Toyoda A."/>
            <person name="Suzuki Y."/>
            <person name="Arimoto A."/>
            <person name="Ishii H."/>
            <person name="Satoh N."/>
            <person name="Nishiyama T."/>
            <person name="Hasebe M."/>
            <person name="Maruyama T."/>
            <person name="Minagawa J."/>
            <person name="Obokata J."/>
            <person name="Shigenobu S."/>
        </authorList>
    </citation>
    <scope>NUCLEOTIDE SEQUENCE [LARGE SCALE GENOMIC DNA]</scope>
</reference>
<comment type="caution">
    <text evidence="1">The sequence shown here is derived from an EMBL/GenBank/DDBJ whole genome shotgun (WGS) entry which is preliminary data.</text>
</comment>
<dbReference type="Proteomes" id="UP000735302">
    <property type="component" value="Unassembled WGS sequence"/>
</dbReference>
<sequence length="109" mass="11726">MTNVSPCLGEFGGLSSGGSRLLAWRALVTQWLAYLPSDPSVVSSNRPRMPCPNRINGVVLVVVGEKGKGVCRAPGQESQRVICETDEETIQPTGLCRAQGLTESNLRDR</sequence>
<name>A0AAV3Y3A9_9GAST</name>
<organism evidence="1 2">
    <name type="scientific">Plakobranchus ocellatus</name>
    <dbReference type="NCBI Taxonomy" id="259542"/>
    <lineage>
        <taxon>Eukaryota</taxon>
        <taxon>Metazoa</taxon>
        <taxon>Spiralia</taxon>
        <taxon>Lophotrochozoa</taxon>
        <taxon>Mollusca</taxon>
        <taxon>Gastropoda</taxon>
        <taxon>Heterobranchia</taxon>
        <taxon>Euthyneura</taxon>
        <taxon>Panpulmonata</taxon>
        <taxon>Sacoglossa</taxon>
        <taxon>Placobranchoidea</taxon>
        <taxon>Plakobranchidae</taxon>
        <taxon>Plakobranchus</taxon>
    </lineage>
</organism>
<proteinExistence type="predicted"/>
<evidence type="ECO:0008006" key="3">
    <source>
        <dbReference type="Google" id="ProtNLM"/>
    </source>
</evidence>